<dbReference type="PANTHER" id="PTHR11079:SF203">
    <property type="entry name" value="CMP_DCMP-TYPE DEAMINASE DOMAIN-CONTAINING PROTEIN"/>
    <property type="match status" value="1"/>
</dbReference>
<evidence type="ECO:0000313" key="4">
    <source>
        <dbReference type="Proteomes" id="UP000078544"/>
    </source>
</evidence>
<comment type="caution">
    <text evidence="3">The sequence shown here is derived from an EMBL/GenBank/DDBJ whole genome shotgun (WGS) entry which is preliminary data.</text>
</comment>
<sequence>MYLLRYVPLTFTLQCLVAADDASDGVGVSVAARHHWMRKANEALNEVRGTPCPFNAFGSVIVNHTAAGGGGGLGQLVCIGANDVLSGNPTIHGEIAAINNCTAVLADPNGPYRLSGAQLQEAWADLSLYTNAEPCPMCASAIRWAGFKELVFGSDTLSLQGRGWGMISLSAQDLFAYAESLPTETSVLGGVLSNETDVFFGWQFDADADCPEGCQRFGGICQKAGGARRRVAEL</sequence>
<dbReference type="SUPFAM" id="SSF53927">
    <property type="entry name" value="Cytidine deaminase-like"/>
    <property type="match status" value="1"/>
</dbReference>
<dbReference type="PROSITE" id="PS51747">
    <property type="entry name" value="CYT_DCMP_DEAMINASES_2"/>
    <property type="match status" value="1"/>
</dbReference>
<dbReference type="Pfam" id="PF00383">
    <property type="entry name" value="dCMP_cyt_deam_1"/>
    <property type="match status" value="1"/>
</dbReference>
<accession>A0A167Z525</accession>
<dbReference type="OrthoDB" id="408702at2759"/>
<dbReference type="GO" id="GO:0052717">
    <property type="term" value="F:tRNA-specific adenosine-34 deaminase activity"/>
    <property type="evidence" value="ECO:0007669"/>
    <property type="project" value="TreeGrafter"/>
</dbReference>
<evidence type="ECO:0000256" key="1">
    <source>
        <dbReference type="SAM" id="SignalP"/>
    </source>
</evidence>
<dbReference type="EMBL" id="AZGY01000016">
    <property type="protein sequence ID" value="KZZ92178.1"/>
    <property type="molecule type" value="Genomic_DNA"/>
</dbReference>
<gene>
    <name evidence="3" type="ORF">AAL_06388</name>
</gene>
<evidence type="ECO:0000313" key="3">
    <source>
        <dbReference type="EMBL" id="KZZ92178.1"/>
    </source>
</evidence>
<dbReference type="InterPro" id="IPR016193">
    <property type="entry name" value="Cytidine_deaminase-like"/>
</dbReference>
<dbReference type="InterPro" id="IPR002125">
    <property type="entry name" value="CMP_dCMP_dom"/>
</dbReference>
<feature type="domain" description="CMP/dCMP-type deaminase" evidence="2">
    <location>
        <begin position="31"/>
        <end position="166"/>
    </location>
</feature>
<proteinExistence type="predicted"/>
<feature type="chain" id="PRO_5007894973" evidence="1">
    <location>
        <begin position="20"/>
        <end position="234"/>
    </location>
</feature>
<evidence type="ECO:0000259" key="2">
    <source>
        <dbReference type="PROSITE" id="PS51747"/>
    </source>
</evidence>
<dbReference type="Proteomes" id="UP000078544">
    <property type="component" value="Unassembled WGS sequence"/>
</dbReference>
<protein>
    <submittedName>
        <fullName evidence="3">Nucleoside deaminase</fullName>
    </submittedName>
</protein>
<reference evidence="3 4" key="1">
    <citation type="journal article" date="2016" name="Genome Biol. Evol.">
        <title>Divergent and convergent evolution of fungal pathogenicity.</title>
        <authorList>
            <person name="Shang Y."/>
            <person name="Xiao G."/>
            <person name="Zheng P."/>
            <person name="Cen K."/>
            <person name="Zhan S."/>
            <person name="Wang C."/>
        </authorList>
    </citation>
    <scope>NUCLEOTIDE SEQUENCE [LARGE SCALE GENOMIC DNA]</scope>
    <source>
        <strain evidence="3 4">RCEF 2490</strain>
    </source>
</reference>
<dbReference type="Gene3D" id="3.40.140.10">
    <property type="entry name" value="Cytidine Deaminase, domain 2"/>
    <property type="match status" value="1"/>
</dbReference>
<dbReference type="STRING" id="1081109.A0A167Z525"/>
<dbReference type="CDD" id="cd01285">
    <property type="entry name" value="nucleoside_deaminase"/>
    <property type="match status" value="1"/>
</dbReference>
<name>A0A167Z525_9HYPO</name>
<dbReference type="AlphaFoldDB" id="A0A167Z525"/>
<keyword evidence="1" id="KW-0732">Signal</keyword>
<dbReference type="GO" id="GO:0002100">
    <property type="term" value="P:tRNA wobble adenosine to inosine editing"/>
    <property type="evidence" value="ECO:0007669"/>
    <property type="project" value="TreeGrafter"/>
</dbReference>
<keyword evidence="4" id="KW-1185">Reference proteome</keyword>
<dbReference type="PANTHER" id="PTHR11079">
    <property type="entry name" value="CYTOSINE DEAMINASE FAMILY MEMBER"/>
    <property type="match status" value="1"/>
</dbReference>
<feature type="signal peptide" evidence="1">
    <location>
        <begin position="1"/>
        <end position="19"/>
    </location>
</feature>
<organism evidence="3 4">
    <name type="scientific">Moelleriella libera RCEF 2490</name>
    <dbReference type="NCBI Taxonomy" id="1081109"/>
    <lineage>
        <taxon>Eukaryota</taxon>
        <taxon>Fungi</taxon>
        <taxon>Dikarya</taxon>
        <taxon>Ascomycota</taxon>
        <taxon>Pezizomycotina</taxon>
        <taxon>Sordariomycetes</taxon>
        <taxon>Hypocreomycetidae</taxon>
        <taxon>Hypocreales</taxon>
        <taxon>Clavicipitaceae</taxon>
        <taxon>Moelleriella</taxon>
    </lineage>
</organism>